<protein>
    <submittedName>
        <fullName evidence="1">Uncharacterized protein</fullName>
    </submittedName>
</protein>
<dbReference type="KEGG" id="rva:Rvan_1503"/>
<accession>E3I7A4</accession>
<keyword evidence="2" id="KW-1185">Reference proteome</keyword>
<dbReference type="AlphaFoldDB" id="E3I7A4"/>
<evidence type="ECO:0000313" key="1">
    <source>
        <dbReference type="EMBL" id="ADP70755.1"/>
    </source>
</evidence>
<dbReference type="PROSITE" id="PS51257">
    <property type="entry name" value="PROKAR_LIPOPROTEIN"/>
    <property type="match status" value="1"/>
</dbReference>
<name>E3I7A4_RHOVT</name>
<dbReference type="eggNOG" id="COG3328">
    <property type="taxonomic scope" value="Bacteria"/>
</dbReference>
<organism evidence="1 2">
    <name type="scientific">Rhodomicrobium vannielii (strain ATCC 17100 / DSM 162 / LMG 4299 / NCIMB 10020 / ATH 3.1.1)</name>
    <dbReference type="NCBI Taxonomy" id="648757"/>
    <lineage>
        <taxon>Bacteria</taxon>
        <taxon>Pseudomonadati</taxon>
        <taxon>Pseudomonadota</taxon>
        <taxon>Alphaproteobacteria</taxon>
        <taxon>Hyphomicrobiales</taxon>
        <taxon>Hyphomicrobiaceae</taxon>
        <taxon>Rhodomicrobium</taxon>
    </lineage>
</organism>
<dbReference type="Proteomes" id="UP000001399">
    <property type="component" value="Chromosome"/>
</dbReference>
<reference evidence="2" key="1">
    <citation type="journal article" date="2011" name="J. Bacteriol.">
        <title>Genome sequences of eight morphologically diverse alphaproteobacteria.</title>
        <authorList>
            <consortium name="US DOE Joint Genome Institute"/>
            <person name="Brown P.J."/>
            <person name="Kysela D.T."/>
            <person name="Buechlein A."/>
            <person name="Hemmerich C."/>
            <person name="Brun Y.V."/>
        </authorList>
    </citation>
    <scope>NUCLEOTIDE SEQUENCE [LARGE SCALE GENOMIC DNA]</scope>
    <source>
        <strain evidence="2">ATCC 17100 / ATH 3.1.1 / DSM 162 / LMG 4299</strain>
    </source>
</reference>
<evidence type="ECO:0000313" key="2">
    <source>
        <dbReference type="Proteomes" id="UP000001399"/>
    </source>
</evidence>
<proteinExistence type="predicted"/>
<dbReference type="RefSeq" id="WP_013419151.1">
    <property type="nucleotide sequence ID" value="NC_014664.1"/>
</dbReference>
<dbReference type="OrthoDB" id="165209at2"/>
<sequence>MSARWRVRQRLAAIIGASPVGSGCDTNATGELPLTDDIMSFHTLPEKTPDADILREMISFTAERLMEMEVSGLTGTAVDHRDAPLVHDRYESTG</sequence>
<dbReference type="EMBL" id="CP002292">
    <property type="protein sequence ID" value="ADP70755.1"/>
    <property type="molecule type" value="Genomic_DNA"/>
</dbReference>
<dbReference type="HOGENOM" id="CLU_2384267_0_0_5"/>
<gene>
    <name evidence="1" type="ordered locus">Rvan_1503</name>
</gene>